<evidence type="ECO:0000256" key="1">
    <source>
        <dbReference type="SAM" id="Phobius"/>
    </source>
</evidence>
<feature type="non-terminal residue" evidence="2">
    <location>
        <position position="1"/>
    </location>
</feature>
<dbReference type="AlphaFoldDB" id="A0A8J5MRA1"/>
<organism evidence="2 3">
    <name type="scientific">Homarus americanus</name>
    <name type="common">American lobster</name>
    <dbReference type="NCBI Taxonomy" id="6706"/>
    <lineage>
        <taxon>Eukaryota</taxon>
        <taxon>Metazoa</taxon>
        <taxon>Ecdysozoa</taxon>
        <taxon>Arthropoda</taxon>
        <taxon>Crustacea</taxon>
        <taxon>Multicrustacea</taxon>
        <taxon>Malacostraca</taxon>
        <taxon>Eumalacostraca</taxon>
        <taxon>Eucarida</taxon>
        <taxon>Decapoda</taxon>
        <taxon>Pleocyemata</taxon>
        <taxon>Astacidea</taxon>
        <taxon>Nephropoidea</taxon>
        <taxon>Nephropidae</taxon>
        <taxon>Homarus</taxon>
    </lineage>
</organism>
<gene>
    <name evidence="2" type="primary">Rnf103-L</name>
    <name evidence="2" type="ORF">Hamer_G020256</name>
</gene>
<dbReference type="InterPro" id="IPR042494">
    <property type="entry name" value="RNF103"/>
</dbReference>
<sequence>DLNINKARQAVRHQYYKVTRSKTSSELHDSTQTARMWRRPALLVLYLAVVVTVTWIVELGFWWDTGYTSYQIVNPLRNLSVSQIRMLLEMRGIQYTALLEKSEIVNLLEHSEIFAKEVTTESRTPIEIVGKEDFYEQIYDENESLWLIEVVPGEGQYAGHRVLDDRSWHALVPKLQVLQVSSAVVSCQYDRRFCARQGWSHPQLVLILPPGRQASKLTTSRNLGRLPGREQIVFTSTTHLSVMSVLMWLFGQILSRIEVVQDAKQLEEIWLNVTQVDKEKVPRVVYISELLSPPLLIATLGLRLSTRIKLASFTVRKEEKEQRGDTEQEEVDTSWWTVFPMDSYLVNVLFRPMASLSHPRPSQDLGLEEGMERLIERLATPDLWLHPVIPTDYMKDLPMWRFDGWGNEEDLKSESETDVD</sequence>
<feature type="transmembrane region" description="Helical" evidence="1">
    <location>
        <begin position="41"/>
        <end position="63"/>
    </location>
</feature>
<dbReference type="PANTHER" id="PTHR15302:SF0">
    <property type="entry name" value="E3 UBIQUITIN-PROTEIN LIGASE RNF103"/>
    <property type="match status" value="1"/>
</dbReference>
<accession>A0A8J5MRA1</accession>
<evidence type="ECO:0000313" key="3">
    <source>
        <dbReference type="Proteomes" id="UP000747542"/>
    </source>
</evidence>
<dbReference type="EMBL" id="JAHLQT010030990">
    <property type="protein sequence ID" value="KAG7160686.1"/>
    <property type="molecule type" value="Genomic_DNA"/>
</dbReference>
<protein>
    <submittedName>
        <fullName evidence="2">E3 ubiquitin-protein ligase RNF103-like</fullName>
    </submittedName>
</protein>
<evidence type="ECO:0000313" key="2">
    <source>
        <dbReference type="EMBL" id="KAG7160686.1"/>
    </source>
</evidence>
<dbReference type="GO" id="GO:0004842">
    <property type="term" value="F:ubiquitin-protein transferase activity"/>
    <property type="evidence" value="ECO:0007669"/>
    <property type="project" value="InterPro"/>
</dbReference>
<dbReference type="GO" id="GO:0005783">
    <property type="term" value="C:endoplasmic reticulum"/>
    <property type="evidence" value="ECO:0007669"/>
    <property type="project" value="TreeGrafter"/>
</dbReference>
<keyword evidence="3" id="KW-1185">Reference proteome</keyword>
<dbReference type="Proteomes" id="UP000747542">
    <property type="component" value="Unassembled WGS sequence"/>
</dbReference>
<proteinExistence type="predicted"/>
<keyword evidence="1" id="KW-0472">Membrane</keyword>
<keyword evidence="1" id="KW-1133">Transmembrane helix</keyword>
<dbReference type="GO" id="GO:0016567">
    <property type="term" value="P:protein ubiquitination"/>
    <property type="evidence" value="ECO:0007669"/>
    <property type="project" value="InterPro"/>
</dbReference>
<name>A0A8J5MRA1_HOMAM</name>
<reference evidence="2" key="1">
    <citation type="journal article" date="2021" name="Sci. Adv.">
        <title>The American lobster genome reveals insights on longevity, neural, and immune adaptations.</title>
        <authorList>
            <person name="Polinski J.M."/>
            <person name="Zimin A.V."/>
            <person name="Clark K.F."/>
            <person name="Kohn A.B."/>
            <person name="Sadowski N."/>
            <person name="Timp W."/>
            <person name="Ptitsyn A."/>
            <person name="Khanna P."/>
            <person name="Romanova D.Y."/>
            <person name="Williams P."/>
            <person name="Greenwood S.J."/>
            <person name="Moroz L.L."/>
            <person name="Walt D.R."/>
            <person name="Bodnar A.G."/>
        </authorList>
    </citation>
    <scope>NUCLEOTIDE SEQUENCE</scope>
    <source>
        <strain evidence="2">GMGI-L3</strain>
    </source>
</reference>
<dbReference type="GO" id="GO:0036503">
    <property type="term" value="P:ERAD pathway"/>
    <property type="evidence" value="ECO:0007669"/>
    <property type="project" value="TreeGrafter"/>
</dbReference>
<dbReference type="PANTHER" id="PTHR15302">
    <property type="entry name" value="E3 UBIQUITIN-PROTEIN LIGASE RNF103"/>
    <property type="match status" value="1"/>
</dbReference>
<comment type="caution">
    <text evidence="2">The sequence shown here is derived from an EMBL/GenBank/DDBJ whole genome shotgun (WGS) entry which is preliminary data.</text>
</comment>
<feature type="non-terminal residue" evidence="2">
    <location>
        <position position="420"/>
    </location>
</feature>
<keyword evidence="1" id="KW-0812">Transmembrane</keyword>